<comment type="caution">
    <text evidence="4">The sequence shown here is derived from an EMBL/GenBank/DDBJ whole genome shotgun (WGS) entry which is preliminary data.</text>
</comment>
<reference evidence="5" key="1">
    <citation type="journal article" date="2019" name="Int. J. Syst. Evol. Microbiol.">
        <title>The Global Catalogue of Microorganisms (GCM) 10K type strain sequencing project: providing services to taxonomists for standard genome sequencing and annotation.</title>
        <authorList>
            <consortium name="The Broad Institute Genomics Platform"/>
            <consortium name="The Broad Institute Genome Sequencing Center for Infectious Disease"/>
            <person name="Wu L."/>
            <person name="Ma J."/>
        </authorList>
    </citation>
    <scope>NUCLEOTIDE SEQUENCE [LARGE SCALE GENOMIC DNA]</scope>
    <source>
        <strain evidence="5">KCTC 32514</strain>
    </source>
</reference>
<name>A0ABW5ZNS7_9FLAO</name>
<dbReference type="InterPro" id="IPR050827">
    <property type="entry name" value="CRP1_MDG1_kinase"/>
</dbReference>
<organism evidence="4 5">
    <name type="scientific">Psychroserpens luteus</name>
    <dbReference type="NCBI Taxonomy" id="1434066"/>
    <lineage>
        <taxon>Bacteria</taxon>
        <taxon>Pseudomonadati</taxon>
        <taxon>Bacteroidota</taxon>
        <taxon>Flavobacteriia</taxon>
        <taxon>Flavobacteriales</taxon>
        <taxon>Flavobacteriaceae</taxon>
        <taxon>Psychroserpens</taxon>
    </lineage>
</organism>
<comment type="similarity">
    <text evidence="1">Belongs to the 5'-AMP-activated protein kinase beta subunit family.</text>
</comment>
<dbReference type="CDD" id="cd02859">
    <property type="entry name" value="E_set_AMPKbeta_like_N"/>
    <property type="match status" value="2"/>
</dbReference>
<feature type="signal peptide" evidence="2">
    <location>
        <begin position="1"/>
        <end position="22"/>
    </location>
</feature>
<dbReference type="InterPro" id="IPR014756">
    <property type="entry name" value="Ig_E-set"/>
</dbReference>
<evidence type="ECO:0000256" key="2">
    <source>
        <dbReference type="SAM" id="SignalP"/>
    </source>
</evidence>
<dbReference type="Proteomes" id="UP001597548">
    <property type="component" value="Unassembled WGS sequence"/>
</dbReference>
<keyword evidence="2" id="KW-0732">Signal</keyword>
<dbReference type="SUPFAM" id="SSF81296">
    <property type="entry name" value="E set domains"/>
    <property type="match status" value="3"/>
</dbReference>
<feature type="domain" description="AMP-activated protein kinase glycogen-binding" evidence="3">
    <location>
        <begin position="247"/>
        <end position="321"/>
    </location>
</feature>
<evidence type="ECO:0000313" key="4">
    <source>
        <dbReference type="EMBL" id="MFD2914655.1"/>
    </source>
</evidence>
<evidence type="ECO:0000313" key="5">
    <source>
        <dbReference type="Proteomes" id="UP001597548"/>
    </source>
</evidence>
<gene>
    <name evidence="4" type="ORF">ACFS29_03310</name>
</gene>
<feature type="chain" id="PRO_5045419718" description="AMP-activated protein kinase glycogen-binding domain-containing protein" evidence="2">
    <location>
        <begin position="23"/>
        <end position="322"/>
    </location>
</feature>
<dbReference type="Pfam" id="PF16561">
    <property type="entry name" value="AMPK1_CBM"/>
    <property type="match status" value="2"/>
</dbReference>
<dbReference type="EMBL" id="JBHUOS010000001">
    <property type="protein sequence ID" value="MFD2914655.1"/>
    <property type="molecule type" value="Genomic_DNA"/>
</dbReference>
<dbReference type="Gene3D" id="2.60.40.10">
    <property type="entry name" value="Immunoglobulins"/>
    <property type="match status" value="3"/>
</dbReference>
<feature type="domain" description="AMP-activated protein kinase glycogen-binding" evidence="3">
    <location>
        <begin position="164"/>
        <end position="238"/>
    </location>
</feature>
<dbReference type="PANTHER" id="PTHR10343:SF84">
    <property type="entry name" value="5'-AMP-ACTIVATED PROTEIN KINASE SUBUNIT BETA-1"/>
    <property type="match status" value="1"/>
</dbReference>
<sequence>MKSIVKHIIILLIAFATWTSFAQNDKGYRFDGNYVVFTFSKFDYEQFTKDNSNDDIKFEDLNIDNVVVAGEFNNWSKYDWKMLKVDDNTYELRKHINDFRDEFTWEFKFIVNNQYWAEPSELDPNIKLSDIKRSNLNVYNLKMDTKAAIPNNKGNVTFRLRGYDDANKIIVAGSFNRWDEHDLRMHKIDNGWELKLNIKPGEYEYKFIVDGNWMVDPSNPSKVLNEFGHYNSLINVGKYVTFLLKGHSDAHRVILAGSFNDWNEDDIEMEKVENNYWKLRLPLPAGKHYYKFIIDGNWILDPDNPIKEYDGKGNINSVFMVK</sequence>
<proteinExistence type="inferred from homology"/>
<accession>A0ABW5ZNS7</accession>
<evidence type="ECO:0000256" key="1">
    <source>
        <dbReference type="ARBA" id="ARBA00010926"/>
    </source>
</evidence>
<dbReference type="InterPro" id="IPR032640">
    <property type="entry name" value="AMPK1_CBM"/>
</dbReference>
<evidence type="ECO:0000259" key="3">
    <source>
        <dbReference type="Pfam" id="PF16561"/>
    </source>
</evidence>
<dbReference type="InterPro" id="IPR013783">
    <property type="entry name" value="Ig-like_fold"/>
</dbReference>
<protein>
    <recommendedName>
        <fullName evidence="3">AMP-activated protein kinase glycogen-binding domain-containing protein</fullName>
    </recommendedName>
</protein>
<dbReference type="PANTHER" id="PTHR10343">
    <property type="entry name" value="5'-AMP-ACTIVATED PROTEIN KINASE , BETA SUBUNIT"/>
    <property type="match status" value="1"/>
</dbReference>
<keyword evidence="5" id="KW-1185">Reference proteome</keyword>
<dbReference type="RefSeq" id="WP_194507668.1">
    <property type="nucleotide sequence ID" value="NZ_JADILU010000003.1"/>
</dbReference>